<accession>A0A9W9VT25</accession>
<name>A0A9W9VT25_9EURO</name>
<sequence length="516" mass="57218">MFGHYSSTIEMVRHAKVLICEVVLAQAQLVADDPADAFLVASQAALDAAQLAYAGAGPDIFVPGINAGGLPQPIPEHNTLGEIFDDCCLECFQMLHLTGTVSISGYDHTATNYFAIISEAATNPGGGNNPVPLLLYMLNNASLDDLLSPAVVYMHNPDVRERNILSSLVSVADRSLEETWIDRVHGMVIVGGQPMPLPPAELTRECSGSSNAMDHLSFALYLCAFQFGLEFANVNDSPPTLPLRNTWSAVLRRADSPDLTNIVTHMASISTTINTWIDVPTNTPGINGYPAILSGRATPHFLAIWYNRPWMATRIINGPHIISDEPSDVLTRIPGPWRLAGWAAIQHFNADGLGMLDEWVDLARPRLTHSRRYHQLIDILKMIIVQYREEHRIITDKYEARCSVLPPGANPAVLQALELQKNNLMGGIEDIGRQMIRTILDNSIDFNVTADIRLNPNWENINMKLADTVEFTKFVREDVESILRSRVPRFVIVKPMMQEIVKSAARTTRTRSRRES</sequence>
<reference evidence="1" key="2">
    <citation type="journal article" date="2023" name="IMA Fungus">
        <title>Comparative genomic study of the Penicillium genus elucidates a diverse pangenome and 15 lateral gene transfer events.</title>
        <authorList>
            <person name="Petersen C."/>
            <person name="Sorensen T."/>
            <person name="Nielsen M.R."/>
            <person name="Sondergaard T.E."/>
            <person name="Sorensen J.L."/>
            <person name="Fitzpatrick D.A."/>
            <person name="Frisvad J.C."/>
            <person name="Nielsen K.L."/>
        </authorList>
    </citation>
    <scope>NUCLEOTIDE SEQUENCE</scope>
    <source>
        <strain evidence="1">IBT 29677</strain>
    </source>
</reference>
<protein>
    <submittedName>
        <fullName evidence="1">Uncharacterized protein</fullName>
    </submittedName>
</protein>
<comment type="caution">
    <text evidence="1">The sequence shown here is derived from an EMBL/GenBank/DDBJ whole genome shotgun (WGS) entry which is preliminary data.</text>
</comment>
<proteinExistence type="predicted"/>
<dbReference type="OrthoDB" id="4347359at2759"/>
<evidence type="ECO:0000313" key="1">
    <source>
        <dbReference type="EMBL" id="KAJ5388680.1"/>
    </source>
</evidence>
<dbReference type="GeneID" id="81374838"/>
<reference evidence="1" key="1">
    <citation type="submission" date="2022-12" db="EMBL/GenBank/DDBJ databases">
        <authorList>
            <person name="Petersen C."/>
        </authorList>
    </citation>
    <scope>NUCLEOTIDE SEQUENCE</scope>
    <source>
        <strain evidence="1">IBT 29677</strain>
    </source>
</reference>
<organism evidence="1 2">
    <name type="scientific">Penicillium cosmopolitanum</name>
    <dbReference type="NCBI Taxonomy" id="1131564"/>
    <lineage>
        <taxon>Eukaryota</taxon>
        <taxon>Fungi</taxon>
        <taxon>Dikarya</taxon>
        <taxon>Ascomycota</taxon>
        <taxon>Pezizomycotina</taxon>
        <taxon>Eurotiomycetes</taxon>
        <taxon>Eurotiomycetidae</taxon>
        <taxon>Eurotiales</taxon>
        <taxon>Aspergillaceae</taxon>
        <taxon>Penicillium</taxon>
    </lineage>
</organism>
<evidence type="ECO:0000313" key="2">
    <source>
        <dbReference type="Proteomes" id="UP001147747"/>
    </source>
</evidence>
<gene>
    <name evidence="1" type="ORF">N7509_011221</name>
</gene>
<dbReference type="RefSeq" id="XP_056486478.1">
    <property type="nucleotide sequence ID" value="XM_056635858.1"/>
</dbReference>
<keyword evidence="2" id="KW-1185">Reference proteome</keyword>
<dbReference type="EMBL" id="JAPZBU010000009">
    <property type="protein sequence ID" value="KAJ5388680.1"/>
    <property type="molecule type" value="Genomic_DNA"/>
</dbReference>
<dbReference type="AlphaFoldDB" id="A0A9W9VT25"/>
<dbReference type="Proteomes" id="UP001147747">
    <property type="component" value="Unassembled WGS sequence"/>
</dbReference>